<keyword evidence="2 5" id="KW-0812">Transmembrane</keyword>
<evidence type="ECO:0000313" key="7">
    <source>
        <dbReference type="Proteomes" id="UP001209878"/>
    </source>
</evidence>
<dbReference type="CDD" id="cd10429">
    <property type="entry name" value="GAAP_like"/>
    <property type="match status" value="1"/>
</dbReference>
<evidence type="ECO:0000256" key="2">
    <source>
        <dbReference type="ARBA" id="ARBA00022692"/>
    </source>
</evidence>
<dbReference type="PANTHER" id="PTHR23291">
    <property type="entry name" value="BAX INHIBITOR-RELATED"/>
    <property type="match status" value="1"/>
</dbReference>
<evidence type="ECO:0000256" key="1">
    <source>
        <dbReference type="ARBA" id="ARBA00004141"/>
    </source>
</evidence>
<sequence>MSTLFGQDMSDQSEKHSIIDDFAYGSNVASSAVYVRMGFLRKVYGILSVQLLFTTLVGAFFMMCEPVKEFVQNSQALLLVSAILSFVLIFALMVKSRETPTNYILLALFTICESFLVGTVVTFYKVQVVLEAFALTCAVTFALTTYALQSKRDFSSWGAGLFSVLWIVVMAGFMQIFFPSPMMDLGIAIAGAVLFSLFIIYDTHMVMHKVSAEEYIHASINLYLDIINLFLHILRILGDRK</sequence>
<evidence type="ECO:0000313" key="6">
    <source>
        <dbReference type="EMBL" id="KAK2194240.1"/>
    </source>
</evidence>
<feature type="transmembrane region" description="Helical" evidence="5">
    <location>
        <begin position="43"/>
        <end position="64"/>
    </location>
</feature>
<comment type="similarity">
    <text evidence="5">Belongs to the BI1 family.</text>
</comment>
<name>A0AAD9PG88_RIDPI</name>
<dbReference type="GO" id="GO:0043066">
    <property type="term" value="P:negative regulation of apoptotic process"/>
    <property type="evidence" value="ECO:0007669"/>
    <property type="project" value="TreeGrafter"/>
</dbReference>
<dbReference type="InterPro" id="IPR006214">
    <property type="entry name" value="Bax_inhibitor_1-related"/>
</dbReference>
<evidence type="ECO:0000256" key="5">
    <source>
        <dbReference type="RuleBase" id="RU004379"/>
    </source>
</evidence>
<dbReference type="Proteomes" id="UP001209878">
    <property type="component" value="Unassembled WGS sequence"/>
</dbReference>
<dbReference type="GO" id="GO:0016020">
    <property type="term" value="C:membrane"/>
    <property type="evidence" value="ECO:0007669"/>
    <property type="project" value="UniProtKB-SubCell"/>
</dbReference>
<organism evidence="6 7">
    <name type="scientific">Ridgeia piscesae</name>
    <name type="common">Tubeworm</name>
    <dbReference type="NCBI Taxonomy" id="27915"/>
    <lineage>
        <taxon>Eukaryota</taxon>
        <taxon>Metazoa</taxon>
        <taxon>Spiralia</taxon>
        <taxon>Lophotrochozoa</taxon>
        <taxon>Annelida</taxon>
        <taxon>Polychaeta</taxon>
        <taxon>Sedentaria</taxon>
        <taxon>Canalipalpata</taxon>
        <taxon>Sabellida</taxon>
        <taxon>Siboglinidae</taxon>
        <taxon>Ridgeia</taxon>
    </lineage>
</organism>
<comment type="caution">
    <text evidence="6">The sequence shown here is derived from an EMBL/GenBank/DDBJ whole genome shotgun (WGS) entry which is preliminary data.</text>
</comment>
<keyword evidence="3 5" id="KW-1133">Transmembrane helix</keyword>
<dbReference type="Pfam" id="PF01027">
    <property type="entry name" value="Bax1-I"/>
    <property type="match status" value="1"/>
</dbReference>
<gene>
    <name evidence="6" type="ORF">NP493_1g05002</name>
</gene>
<keyword evidence="7" id="KW-1185">Reference proteome</keyword>
<dbReference type="EMBL" id="JAODUO010000001">
    <property type="protein sequence ID" value="KAK2194240.1"/>
    <property type="molecule type" value="Genomic_DNA"/>
</dbReference>
<comment type="subcellular location">
    <subcellularLocation>
        <location evidence="1">Membrane</location>
        <topology evidence="1">Multi-pass membrane protein</topology>
    </subcellularLocation>
</comment>
<reference evidence="6" key="1">
    <citation type="journal article" date="2023" name="Mol. Biol. Evol.">
        <title>Third-Generation Sequencing Reveals the Adaptive Role of the Epigenome in Three Deep-Sea Polychaetes.</title>
        <authorList>
            <person name="Perez M."/>
            <person name="Aroh O."/>
            <person name="Sun Y."/>
            <person name="Lan Y."/>
            <person name="Juniper S.K."/>
            <person name="Young C.R."/>
            <person name="Angers B."/>
            <person name="Qian P.Y."/>
        </authorList>
    </citation>
    <scope>NUCLEOTIDE SEQUENCE</scope>
    <source>
        <strain evidence="6">R07B-5</strain>
    </source>
</reference>
<dbReference type="PANTHER" id="PTHR23291:SF50">
    <property type="entry name" value="PROTEIN LIFEGUARD 4"/>
    <property type="match status" value="1"/>
</dbReference>
<protein>
    <recommendedName>
        <fullName evidence="8">Protein lifeguard 4</fullName>
    </recommendedName>
</protein>
<feature type="transmembrane region" description="Helical" evidence="5">
    <location>
        <begin position="154"/>
        <end position="178"/>
    </location>
</feature>
<feature type="transmembrane region" description="Helical" evidence="5">
    <location>
        <begin position="185"/>
        <end position="203"/>
    </location>
</feature>
<feature type="transmembrane region" description="Helical" evidence="5">
    <location>
        <begin position="128"/>
        <end position="148"/>
    </location>
</feature>
<feature type="transmembrane region" description="Helical" evidence="5">
    <location>
        <begin position="76"/>
        <end position="94"/>
    </location>
</feature>
<proteinExistence type="inferred from homology"/>
<feature type="transmembrane region" description="Helical" evidence="5">
    <location>
        <begin position="100"/>
        <end position="121"/>
    </location>
</feature>
<dbReference type="AlphaFoldDB" id="A0AAD9PG88"/>
<accession>A0AAD9PG88</accession>
<evidence type="ECO:0000256" key="3">
    <source>
        <dbReference type="ARBA" id="ARBA00022989"/>
    </source>
</evidence>
<evidence type="ECO:0008006" key="8">
    <source>
        <dbReference type="Google" id="ProtNLM"/>
    </source>
</evidence>
<evidence type="ECO:0000256" key="4">
    <source>
        <dbReference type="ARBA" id="ARBA00023136"/>
    </source>
</evidence>
<keyword evidence="4 5" id="KW-0472">Membrane</keyword>